<evidence type="ECO:0000313" key="3">
    <source>
        <dbReference type="Proteomes" id="UP000184546"/>
    </source>
</evidence>
<feature type="region of interest" description="Disordered" evidence="1">
    <location>
        <begin position="58"/>
        <end position="113"/>
    </location>
</feature>
<dbReference type="VEuPathDB" id="FungiDB:ASPACDRAFT_120829"/>
<evidence type="ECO:0000256" key="1">
    <source>
        <dbReference type="SAM" id="MobiDB-lite"/>
    </source>
</evidence>
<keyword evidence="3" id="KW-1185">Reference proteome</keyword>
<feature type="compositionally biased region" description="Basic and acidic residues" evidence="1">
    <location>
        <begin position="65"/>
        <end position="93"/>
    </location>
</feature>
<evidence type="ECO:0000313" key="2">
    <source>
        <dbReference type="EMBL" id="OJJ99419.1"/>
    </source>
</evidence>
<proteinExistence type="predicted"/>
<accession>A0A1L9WT26</accession>
<dbReference type="OMA" id="RDTHEDT"/>
<dbReference type="GeneID" id="30970194"/>
<organism evidence="2 3">
    <name type="scientific">Aspergillus aculeatus (strain ATCC 16872 / CBS 172.66 / WB 5094)</name>
    <dbReference type="NCBI Taxonomy" id="690307"/>
    <lineage>
        <taxon>Eukaryota</taxon>
        <taxon>Fungi</taxon>
        <taxon>Dikarya</taxon>
        <taxon>Ascomycota</taxon>
        <taxon>Pezizomycotina</taxon>
        <taxon>Eurotiomycetes</taxon>
        <taxon>Eurotiomycetidae</taxon>
        <taxon>Eurotiales</taxon>
        <taxon>Aspergillaceae</taxon>
        <taxon>Aspergillus</taxon>
        <taxon>Aspergillus subgen. Circumdati</taxon>
    </lineage>
</organism>
<gene>
    <name evidence="2" type="ORF">ASPACDRAFT_120829</name>
</gene>
<dbReference type="EMBL" id="KV878978">
    <property type="protein sequence ID" value="OJJ99419.1"/>
    <property type="molecule type" value="Genomic_DNA"/>
</dbReference>
<protein>
    <submittedName>
        <fullName evidence="2">Uncharacterized protein</fullName>
    </submittedName>
</protein>
<sequence>MLVTSSGYNEIIDDCFPLSPSKVDYAALEAACDAILASESNFFEPLQKNIRGISTSSFEPGVQIRRPESALERKPSARDTHEDTQGYATDDRTSYYLSSHPGDRSAKAPASDAVRDEPLSRYITTIYNGGLFTENEMMQTRAGFTTHAEGCLECRLRQGPGSHCEPTNLQIDISGDLEGFWQRRMLY</sequence>
<dbReference type="Proteomes" id="UP000184546">
    <property type="component" value="Unassembled WGS sequence"/>
</dbReference>
<dbReference type="RefSeq" id="XP_020055759.1">
    <property type="nucleotide sequence ID" value="XM_020196380.1"/>
</dbReference>
<dbReference type="AlphaFoldDB" id="A0A1L9WT26"/>
<name>A0A1L9WT26_ASPA1</name>
<reference evidence="3" key="1">
    <citation type="journal article" date="2017" name="Genome Biol.">
        <title>Comparative genomics reveals high biological diversity and specific adaptations in the industrially and medically important fungal genus Aspergillus.</title>
        <authorList>
            <person name="de Vries R.P."/>
            <person name="Riley R."/>
            <person name="Wiebenga A."/>
            <person name="Aguilar-Osorio G."/>
            <person name="Amillis S."/>
            <person name="Uchima C.A."/>
            <person name="Anderluh G."/>
            <person name="Asadollahi M."/>
            <person name="Askin M."/>
            <person name="Barry K."/>
            <person name="Battaglia E."/>
            <person name="Bayram O."/>
            <person name="Benocci T."/>
            <person name="Braus-Stromeyer S.A."/>
            <person name="Caldana C."/>
            <person name="Canovas D."/>
            <person name="Cerqueira G.C."/>
            <person name="Chen F."/>
            <person name="Chen W."/>
            <person name="Choi C."/>
            <person name="Clum A."/>
            <person name="Dos Santos R.A."/>
            <person name="Damasio A.R."/>
            <person name="Diallinas G."/>
            <person name="Emri T."/>
            <person name="Fekete E."/>
            <person name="Flipphi M."/>
            <person name="Freyberg S."/>
            <person name="Gallo A."/>
            <person name="Gournas C."/>
            <person name="Habgood R."/>
            <person name="Hainaut M."/>
            <person name="Harispe M.L."/>
            <person name="Henrissat B."/>
            <person name="Hilden K.S."/>
            <person name="Hope R."/>
            <person name="Hossain A."/>
            <person name="Karabika E."/>
            <person name="Karaffa L."/>
            <person name="Karanyi Z."/>
            <person name="Krasevec N."/>
            <person name="Kuo A."/>
            <person name="Kusch H."/>
            <person name="LaButti K."/>
            <person name="Lagendijk E.L."/>
            <person name="Lapidus A."/>
            <person name="Levasseur A."/>
            <person name="Lindquist E."/>
            <person name="Lipzen A."/>
            <person name="Logrieco A.F."/>
            <person name="MacCabe A."/>
            <person name="Maekelae M.R."/>
            <person name="Malavazi I."/>
            <person name="Melin P."/>
            <person name="Meyer V."/>
            <person name="Mielnichuk N."/>
            <person name="Miskei M."/>
            <person name="Molnar A.P."/>
            <person name="Mule G."/>
            <person name="Ngan C.Y."/>
            <person name="Orejas M."/>
            <person name="Orosz E."/>
            <person name="Ouedraogo J.P."/>
            <person name="Overkamp K.M."/>
            <person name="Park H.-S."/>
            <person name="Perrone G."/>
            <person name="Piumi F."/>
            <person name="Punt P.J."/>
            <person name="Ram A.F."/>
            <person name="Ramon A."/>
            <person name="Rauscher S."/>
            <person name="Record E."/>
            <person name="Riano-Pachon D.M."/>
            <person name="Robert V."/>
            <person name="Roehrig J."/>
            <person name="Ruller R."/>
            <person name="Salamov A."/>
            <person name="Salih N.S."/>
            <person name="Samson R.A."/>
            <person name="Sandor E."/>
            <person name="Sanguinetti M."/>
            <person name="Schuetze T."/>
            <person name="Sepcic K."/>
            <person name="Shelest E."/>
            <person name="Sherlock G."/>
            <person name="Sophianopoulou V."/>
            <person name="Squina F.M."/>
            <person name="Sun H."/>
            <person name="Susca A."/>
            <person name="Todd R.B."/>
            <person name="Tsang A."/>
            <person name="Unkles S.E."/>
            <person name="van de Wiele N."/>
            <person name="van Rossen-Uffink D."/>
            <person name="Oliveira J.V."/>
            <person name="Vesth T.C."/>
            <person name="Visser J."/>
            <person name="Yu J.-H."/>
            <person name="Zhou M."/>
            <person name="Andersen M.R."/>
            <person name="Archer D.B."/>
            <person name="Baker S.E."/>
            <person name="Benoit I."/>
            <person name="Brakhage A.A."/>
            <person name="Braus G.H."/>
            <person name="Fischer R."/>
            <person name="Frisvad J.C."/>
            <person name="Goldman G.H."/>
            <person name="Houbraken J."/>
            <person name="Oakley B."/>
            <person name="Pocsi I."/>
            <person name="Scazzocchio C."/>
            <person name="Seiboth B."/>
            <person name="vanKuyk P.A."/>
            <person name="Wortman J."/>
            <person name="Dyer P.S."/>
            <person name="Grigoriev I.V."/>
        </authorList>
    </citation>
    <scope>NUCLEOTIDE SEQUENCE [LARGE SCALE GENOMIC DNA]</scope>
    <source>
        <strain evidence="3">ATCC 16872 / CBS 172.66 / WB 5094</strain>
    </source>
</reference>